<evidence type="ECO:0000259" key="3">
    <source>
        <dbReference type="PROSITE" id="PS50011"/>
    </source>
</evidence>
<feature type="region of interest" description="Disordered" evidence="2">
    <location>
        <begin position="246"/>
        <end position="282"/>
    </location>
</feature>
<dbReference type="SUPFAM" id="SSF56112">
    <property type="entry name" value="Protein kinase-like (PK-like)"/>
    <property type="match status" value="1"/>
</dbReference>
<feature type="domain" description="Protein kinase" evidence="3">
    <location>
        <begin position="338"/>
        <end position="532"/>
    </location>
</feature>
<proteinExistence type="predicted"/>
<name>A0A0K3CHE1_RHOTO</name>
<organism evidence="4 6">
    <name type="scientific">Rhodotorula toruloides</name>
    <name type="common">Yeast</name>
    <name type="synonym">Rhodosporidium toruloides</name>
    <dbReference type="NCBI Taxonomy" id="5286"/>
    <lineage>
        <taxon>Eukaryota</taxon>
        <taxon>Fungi</taxon>
        <taxon>Dikarya</taxon>
        <taxon>Basidiomycota</taxon>
        <taxon>Pucciniomycotina</taxon>
        <taxon>Microbotryomycetes</taxon>
        <taxon>Sporidiobolales</taxon>
        <taxon>Sporidiobolaceae</taxon>
        <taxon>Rhodotorula</taxon>
    </lineage>
</organism>
<evidence type="ECO:0000313" key="7">
    <source>
        <dbReference type="Proteomes" id="UP000239560"/>
    </source>
</evidence>
<feature type="binding site" evidence="1">
    <location>
        <position position="373"/>
    </location>
    <ligand>
        <name>ATP</name>
        <dbReference type="ChEBI" id="CHEBI:30616"/>
    </ligand>
</feature>
<dbReference type="InterPro" id="IPR017441">
    <property type="entry name" value="Protein_kinase_ATP_BS"/>
</dbReference>
<evidence type="ECO:0000313" key="4">
    <source>
        <dbReference type="EMBL" id="CTR06611.1"/>
    </source>
</evidence>
<sequence>MHPNSPAALFGSFSLPSPIPDDFATRADIEDFREPSGSTWKQRLRAKDSPDCAVFDPDLLPAFFSSFRAFLDSRTDAAFTRAEAEGRARLRLEIGNEDYSQRFSQLHRRVLGAKAGPLGRLVEAFTELLDRHLPESVRAGPVSYGRSDRYRGDLDRNGDVINLTPNRLSSSGATTCNTFVLFDYLHYLIGFLVPLDPSSPASKFRLVFSALARCDSRETPLVQVATALLYADRFFGDELRRRTDSIVNATGSPAPASERANEQEKRDGKAGDGGPATRTRQKLAATRTLAPLEKIQRFRLAYPDGTPAEFTPFDRFNPLDDAVSPVASQAIDEAVTTLEMDDYLGHGATSDVFRAYLPSSSSSADPRISFIVKLPRNPSDAEKSAELLHEAKVLASPSMTEFEFVPKLHGAFKACLEGKEGKEVIALLEEDCGEPILRWADLTDEEIDQFTKDLATLHTDHHICHEDLTTEYSDPHNILVSPASPSSSSAARRVRVIDFAWAQDDHECEGEDECGELRMVRETVGWSRDGKP</sequence>
<evidence type="ECO:0000256" key="1">
    <source>
        <dbReference type="PROSITE-ProRule" id="PRU10141"/>
    </source>
</evidence>
<reference evidence="4 6" key="1">
    <citation type="submission" date="2015-07" db="EMBL/GenBank/DDBJ databases">
        <authorList>
            <person name="Cajimat M.N.B."/>
            <person name="Milazzo M.L."/>
            <person name="Fulhorst C.F."/>
        </authorList>
    </citation>
    <scope>NUCLEOTIDE SEQUENCE [LARGE SCALE GENOMIC DNA]</scope>
    <source>
        <strain evidence="4">Single colony</strain>
    </source>
</reference>
<dbReference type="GO" id="GO:0004672">
    <property type="term" value="F:protein kinase activity"/>
    <property type="evidence" value="ECO:0007669"/>
    <property type="project" value="InterPro"/>
</dbReference>
<dbReference type="PROSITE" id="PS00107">
    <property type="entry name" value="PROTEIN_KINASE_ATP"/>
    <property type="match status" value="1"/>
</dbReference>
<gene>
    <name evidence="4" type="primary">FGENESH: predicted gene_5.17</name>
    <name evidence="5" type="ORF">AAT19DRAFT_13780</name>
    <name evidence="4" type="ORF">BN2166_0024720</name>
</gene>
<dbReference type="AlphaFoldDB" id="A0A0K3CHE1"/>
<dbReference type="GO" id="GO:0005524">
    <property type="term" value="F:ATP binding"/>
    <property type="evidence" value="ECO:0007669"/>
    <property type="project" value="UniProtKB-UniRule"/>
</dbReference>
<evidence type="ECO:0000313" key="6">
    <source>
        <dbReference type="Proteomes" id="UP000199069"/>
    </source>
</evidence>
<keyword evidence="1" id="KW-0547">Nucleotide-binding</keyword>
<dbReference type="InterPro" id="IPR000719">
    <property type="entry name" value="Prot_kinase_dom"/>
</dbReference>
<protein>
    <submittedName>
        <fullName evidence="4 5">Proteophosphoglycan 5</fullName>
    </submittedName>
</protein>
<dbReference type="EMBL" id="CWKI01000005">
    <property type="protein sequence ID" value="CTR06611.1"/>
    <property type="molecule type" value="Genomic_DNA"/>
</dbReference>
<accession>A0A0K3CHE1</accession>
<dbReference type="Gene3D" id="1.10.510.10">
    <property type="entry name" value="Transferase(Phosphotransferase) domain 1"/>
    <property type="match status" value="1"/>
</dbReference>
<dbReference type="Proteomes" id="UP000199069">
    <property type="component" value="Unassembled WGS sequence"/>
</dbReference>
<reference evidence="5 7" key="2">
    <citation type="journal article" date="2018" name="Elife">
        <title>Functional genomics of lipid metabolism in the oleaginous yeast Rhodosporidium toruloides.</title>
        <authorList>
            <person name="Coradetti S.T."/>
            <person name="Pinel D."/>
            <person name="Geiselman G."/>
            <person name="Ito M."/>
            <person name="Mondo S."/>
            <person name="Reilly M.C."/>
            <person name="Cheng Y.F."/>
            <person name="Bauer S."/>
            <person name="Grigoriev I."/>
            <person name="Gladden J.M."/>
            <person name="Simmons B.A."/>
            <person name="Brem R."/>
            <person name="Arkin A.P."/>
            <person name="Skerker J.M."/>
        </authorList>
    </citation>
    <scope>NUCLEOTIDE SEQUENCE [LARGE SCALE GENOMIC DNA]</scope>
    <source>
        <strain evidence="5 7">NBRC 0880</strain>
    </source>
</reference>
<feature type="compositionally biased region" description="Basic and acidic residues" evidence="2">
    <location>
        <begin position="259"/>
        <end position="270"/>
    </location>
</feature>
<evidence type="ECO:0000256" key="2">
    <source>
        <dbReference type="SAM" id="MobiDB-lite"/>
    </source>
</evidence>
<dbReference type="InterPro" id="IPR011009">
    <property type="entry name" value="Kinase-like_dom_sf"/>
</dbReference>
<dbReference type="OrthoDB" id="2521690at2759"/>
<dbReference type="EMBL" id="LCTV02000005">
    <property type="protein sequence ID" value="PRQ74758.1"/>
    <property type="molecule type" value="Genomic_DNA"/>
</dbReference>
<dbReference type="PROSITE" id="PS50011">
    <property type="entry name" value="PROTEIN_KINASE_DOM"/>
    <property type="match status" value="1"/>
</dbReference>
<keyword evidence="1" id="KW-0067">ATP-binding</keyword>
<dbReference type="Proteomes" id="UP000239560">
    <property type="component" value="Unassembled WGS sequence"/>
</dbReference>
<keyword evidence="6" id="KW-1185">Reference proteome</keyword>
<evidence type="ECO:0000313" key="5">
    <source>
        <dbReference type="EMBL" id="PRQ74758.1"/>
    </source>
</evidence>